<reference evidence="1 2" key="1">
    <citation type="submission" date="2023-07" db="EMBL/GenBank/DDBJ databases">
        <title>Sequencing the genomes of 1000 actinobacteria strains.</title>
        <authorList>
            <person name="Klenk H.-P."/>
        </authorList>
    </citation>
    <scope>NUCLEOTIDE SEQUENCE [LARGE SCALE GENOMIC DNA]</scope>
    <source>
        <strain evidence="1 2">DSM 44109</strain>
    </source>
</reference>
<dbReference type="EMBL" id="JAUSRB010000002">
    <property type="protein sequence ID" value="MDP9864895.1"/>
    <property type="molecule type" value="Genomic_DNA"/>
</dbReference>
<sequence length="50" mass="5517">MSTRVFPGVQHPPCIGVFVRYGMGDRKTPTLIHHVSLSGVARRSSPAWRA</sequence>
<comment type="caution">
    <text evidence="1">The sequence shown here is derived from an EMBL/GenBank/DDBJ whole genome shotgun (WGS) entry which is preliminary data.</text>
</comment>
<dbReference type="RefSeq" id="WP_306863474.1">
    <property type="nucleotide sequence ID" value="NZ_JAUSRB010000002.1"/>
</dbReference>
<gene>
    <name evidence="1" type="ORF">J2S55_004161</name>
</gene>
<keyword evidence="2" id="KW-1185">Reference proteome</keyword>
<dbReference type="Proteomes" id="UP001230426">
    <property type="component" value="Unassembled WGS sequence"/>
</dbReference>
<proteinExistence type="predicted"/>
<protein>
    <submittedName>
        <fullName evidence="1">Uncharacterized protein</fullName>
    </submittedName>
</protein>
<evidence type="ECO:0000313" key="2">
    <source>
        <dbReference type="Proteomes" id="UP001230426"/>
    </source>
</evidence>
<evidence type="ECO:0000313" key="1">
    <source>
        <dbReference type="EMBL" id="MDP9864895.1"/>
    </source>
</evidence>
<name>A0ABT9R911_9ACTN</name>
<accession>A0ABT9R911</accession>
<organism evidence="1 2">
    <name type="scientific">Streptosporangium brasiliense</name>
    <dbReference type="NCBI Taxonomy" id="47480"/>
    <lineage>
        <taxon>Bacteria</taxon>
        <taxon>Bacillati</taxon>
        <taxon>Actinomycetota</taxon>
        <taxon>Actinomycetes</taxon>
        <taxon>Streptosporangiales</taxon>
        <taxon>Streptosporangiaceae</taxon>
        <taxon>Streptosporangium</taxon>
    </lineage>
</organism>